<dbReference type="InterPro" id="IPR010982">
    <property type="entry name" value="Lambda_DNA-bd_dom_sf"/>
</dbReference>
<evidence type="ECO:0000313" key="2">
    <source>
        <dbReference type="EMBL" id="HIS31139.1"/>
    </source>
</evidence>
<dbReference type="Proteomes" id="UP000823935">
    <property type="component" value="Unassembled WGS sequence"/>
</dbReference>
<dbReference type="AlphaFoldDB" id="A0A9D1ESM7"/>
<comment type="caution">
    <text evidence="2">The sequence shown here is derived from an EMBL/GenBank/DDBJ whole genome shotgun (WGS) entry which is preliminary data.</text>
</comment>
<reference evidence="2" key="2">
    <citation type="journal article" date="2021" name="PeerJ">
        <title>Extensive microbial diversity within the chicken gut microbiome revealed by metagenomics and culture.</title>
        <authorList>
            <person name="Gilroy R."/>
            <person name="Ravi A."/>
            <person name="Getino M."/>
            <person name="Pursley I."/>
            <person name="Horton D.L."/>
            <person name="Alikhan N.F."/>
            <person name="Baker D."/>
            <person name="Gharbi K."/>
            <person name="Hall N."/>
            <person name="Watson M."/>
            <person name="Adriaenssens E.M."/>
            <person name="Foster-Nyarko E."/>
            <person name="Jarju S."/>
            <person name="Secka A."/>
            <person name="Antonio M."/>
            <person name="Oren A."/>
            <person name="Chaudhuri R.R."/>
            <person name="La Ragione R."/>
            <person name="Hildebrand F."/>
            <person name="Pallen M.J."/>
        </authorList>
    </citation>
    <scope>NUCLEOTIDE SEQUENCE</scope>
    <source>
        <strain evidence="2">CHK190-19873</strain>
    </source>
</reference>
<dbReference type="CDD" id="cd00093">
    <property type="entry name" value="HTH_XRE"/>
    <property type="match status" value="1"/>
</dbReference>
<protein>
    <submittedName>
        <fullName evidence="2">Helix-turn-helix transcriptional regulator</fullName>
    </submittedName>
</protein>
<dbReference type="SMART" id="SM00530">
    <property type="entry name" value="HTH_XRE"/>
    <property type="match status" value="1"/>
</dbReference>
<dbReference type="SUPFAM" id="SSF47413">
    <property type="entry name" value="lambda repressor-like DNA-binding domains"/>
    <property type="match status" value="1"/>
</dbReference>
<reference evidence="2" key="1">
    <citation type="submission" date="2020-10" db="EMBL/GenBank/DDBJ databases">
        <authorList>
            <person name="Gilroy R."/>
        </authorList>
    </citation>
    <scope>NUCLEOTIDE SEQUENCE</scope>
    <source>
        <strain evidence="2">CHK190-19873</strain>
    </source>
</reference>
<organism evidence="2 3">
    <name type="scientific">Candidatus Limivivens intestinipullorum</name>
    <dbReference type="NCBI Taxonomy" id="2840858"/>
    <lineage>
        <taxon>Bacteria</taxon>
        <taxon>Bacillati</taxon>
        <taxon>Bacillota</taxon>
        <taxon>Clostridia</taxon>
        <taxon>Lachnospirales</taxon>
        <taxon>Lachnospiraceae</taxon>
        <taxon>Lachnospiraceae incertae sedis</taxon>
        <taxon>Candidatus Limivivens</taxon>
    </lineage>
</organism>
<dbReference type="PROSITE" id="PS50943">
    <property type="entry name" value="HTH_CROC1"/>
    <property type="match status" value="1"/>
</dbReference>
<dbReference type="EMBL" id="DVIQ01000030">
    <property type="protein sequence ID" value="HIS31139.1"/>
    <property type="molecule type" value="Genomic_DNA"/>
</dbReference>
<dbReference type="Pfam" id="PF01381">
    <property type="entry name" value="HTH_3"/>
    <property type="match status" value="1"/>
</dbReference>
<evidence type="ECO:0000313" key="3">
    <source>
        <dbReference type="Proteomes" id="UP000823935"/>
    </source>
</evidence>
<name>A0A9D1ESM7_9FIRM</name>
<dbReference type="GO" id="GO:0003677">
    <property type="term" value="F:DNA binding"/>
    <property type="evidence" value="ECO:0007669"/>
    <property type="project" value="InterPro"/>
</dbReference>
<sequence length="122" mass="14148">MNYGERVYCIRKALGLTLEKFGNPLGVTKTTISRIEKNERAITDQMAKSICREYGVSEEWLRNGTGEMFVPMNRDEQISKFAGELLKEDDSFKKRLIEALSKLDENEWELLEKIAEKLVKKD</sequence>
<gene>
    <name evidence="2" type="ORF">IAB44_06290</name>
</gene>
<accession>A0A9D1ESM7</accession>
<dbReference type="InterPro" id="IPR001387">
    <property type="entry name" value="Cro/C1-type_HTH"/>
</dbReference>
<evidence type="ECO:0000259" key="1">
    <source>
        <dbReference type="PROSITE" id="PS50943"/>
    </source>
</evidence>
<proteinExistence type="predicted"/>
<feature type="domain" description="HTH cro/C1-type" evidence="1">
    <location>
        <begin position="10"/>
        <end position="61"/>
    </location>
</feature>
<dbReference type="Gene3D" id="1.10.260.40">
    <property type="entry name" value="lambda repressor-like DNA-binding domains"/>
    <property type="match status" value="1"/>
</dbReference>